<dbReference type="InterPro" id="IPR029052">
    <property type="entry name" value="Metallo-depent_PP-like"/>
</dbReference>
<dbReference type="AlphaFoldDB" id="A0A023D7B2"/>
<dbReference type="SUPFAM" id="SSF56300">
    <property type="entry name" value="Metallo-dependent phosphatases"/>
    <property type="match status" value="1"/>
</dbReference>
<organism evidence="1 2">
    <name type="scientific">Acidomonas methanolica NBRC 104435</name>
    <dbReference type="NCBI Taxonomy" id="1231351"/>
    <lineage>
        <taxon>Bacteria</taxon>
        <taxon>Pseudomonadati</taxon>
        <taxon>Pseudomonadota</taxon>
        <taxon>Alphaproteobacteria</taxon>
        <taxon>Acetobacterales</taxon>
        <taxon>Acetobacteraceae</taxon>
        <taxon>Acidomonas</taxon>
    </lineage>
</organism>
<keyword evidence="2" id="KW-1185">Reference proteome</keyword>
<dbReference type="Gene3D" id="3.60.21.10">
    <property type="match status" value="1"/>
</dbReference>
<protein>
    <submittedName>
        <fullName evidence="1">Metallophosphoesterase</fullName>
    </submittedName>
</protein>
<evidence type="ECO:0000313" key="1">
    <source>
        <dbReference type="EMBL" id="GAJ30057.1"/>
    </source>
</evidence>
<gene>
    <name evidence="1" type="ORF">Amme_100_020</name>
</gene>
<evidence type="ECO:0000313" key="2">
    <source>
        <dbReference type="Proteomes" id="UP000019760"/>
    </source>
</evidence>
<sequence>MVTPPGVVRIGLGHGSITEFGGSSEATNIIPPDRARASRLDYLALGDWHGHLIVNERTAYSGTPEADRFGRNEPGSVIVADVKYGEPPKLERVETGRYRWLTQQWEIAHIDDFDRNVVALRAGGDPAKSLLNLTLVGAVSLADRVSILQKLEDDLAHELRWLIVSSDGLIAQPTKDDLANIDVQGTLATAAARLQQLIEVGGADSIRASAALERLYVEAMRARDEAIA</sequence>
<reference evidence="1 2" key="2">
    <citation type="journal article" date="2014" name="FEMS Microbiol. Lett.">
        <title>Draft genomic DNA sequence of the facultatively methylotrophic bacterium Acidomonas methanolica type strain MB58.</title>
        <authorList>
            <person name="Higashiura N."/>
            <person name="Hadano H."/>
            <person name="Hirakawa H."/>
            <person name="Matsutani M."/>
            <person name="Takabe S."/>
            <person name="Matsushita K."/>
            <person name="Azuma Y."/>
        </authorList>
    </citation>
    <scope>NUCLEOTIDE SEQUENCE [LARGE SCALE GENOMIC DNA]</scope>
    <source>
        <strain evidence="1 2">MB58</strain>
    </source>
</reference>
<proteinExistence type="predicted"/>
<accession>A0A023D7B2</accession>
<dbReference type="EMBL" id="BAND01000099">
    <property type="protein sequence ID" value="GAJ30057.1"/>
    <property type="molecule type" value="Genomic_DNA"/>
</dbReference>
<comment type="caution">
    <text evidence="1">The sequence shown here is derived from an EMBL/GenBank/DDBJ whole genome shotgun (WGS) entry which is preliminary data.</text>
</comment>
<name>A0A023D7B2_ACIMT</name>
<dbReference type="Proteomes" id="UP000019760">
    <property type="component" value="Unassembled WGS sequence"/>
</dbReference>
<reference evidence="2" key="1">
    <citation type="journal article" date="2014" name="FEMS Microbiol. Lett.">
        <title>Draft Genomic DNA Sequence of the Facultatively Methylotrophic Bacterium Acidomonas methanolica type strain MB58.</title>
        <authorList>
            <person name="Higashiura N."/>
            <person name="Hadano H."/>
            <person name="Hirakawa H."/>
            <person name="Matsutani M."/>
            <person name="Takabe S."/>
            <person name="Matsushita K."/>
            <person name="Azuma Y."/>
        </authorList>
    </citation>
    <scope>NUCLEOTIDE SEQUENCE [LARGE SCALE GENOMIC DNA]</scope>
    <source>
        <strain evidence="2">MB58</strain>
    </source>
</reference>